<dbReference type="EMBL" id="CAJEWN010000068">
    <property type="protein sequence ID" value="CAD2157976.1"/>
    <property type="molecule type" value="Genomic_DNA"/>
</dbReference>
<proteinExistence type="predicted"/>
<gene>
    <name evidence="1" type="ORF">MENT_LOCUS12920</name>
</gene>
<evidence type="ECO:0000313" key="2">
    <source>
        <dbReference type="Proteomes" id="UP000580250"/>
    </source>
</evidence>
<organism evidence="1 2">
    <name type="scientific">Meloidogyne enterolobii</name>
    <name type="common">Root-knot nematode worm</name>
    <name type="synonym">Meloidogyne mayaguensis</name>
    <dbReference type="NCBI Taxonomy" id="390850"/>
    <lineage>
        <taxon>Eukaryota</taxon>
        <taxon>Metazoa</taxon>
        <taxon>Ecdysozoa</taxon>
        <taxon>Nematoda</taxon>
        <taxon>Chromadorea</taxon>
        <taxon>Rhabditida</taxon>
        <taxon>Tylenchina</taxon>
        <taxon>Tylenchomorpha</taxon>
        <taxon>Tylenchoidea</taxon>
        <taxon>Meloidogynidae</taxon>
        <taxon>Meloidogyninae</taxon>
        <taxon>Meloidogyne</taxon>
    </lineage>
</organism>
<dbReference type="OrthoDB" id="5910958at2759"/>
<protein>
    <submittedName>
        <fullName evidence="1">Uncharacterized protein</fullName>
    </submittedName>
</protein>
<accession>A0A6V7UH39</accession>
<name>A0A6V7UH39_MELEN</name>
<dbReference type="AlphaFoldDB" id="A0A6V7UH39"/>
<sequence>MIRLKIEKNNSDNLLETKKQFCEKFEIFKQNFEEKYPQNGIEKRLDFETVSEWKDGNKENSIGKRIDKLIKECLEFKKKMQKPDMKNKQPSVSEEYFDSEEAFENEEKQSGVKNFFSKYLKN</sequence>
<evidence type="ECO:0000313" key="1">
    <source>
        <dbReference type="EMBL" id="CAD2157976.1"/>
    </source>
</evidence>
<reference evidence="1 2" key="1">
    <citation type="submission" date="2020-08" db="EMBL/GenBank/DDBJ databases">
        <authorList>
            <person name="Koutsovoulos G."/>
            <person name="Danchin GJ E."/>
        </authorList>
    </citation>
    <scope>NUCLEOTIDE SEQUENCE [LARGE SCALE GENOMIC DNA]</scope>
</reference>
<dbReference type="Proteomes" id="UP000580250">
    <property type="component" value="Unassembled WGS sequence"/>
</dbReference>
<comment type="caution">
    <text evidence="1">The sequence shown here is derived from an EMBL/GenBank/DDBJ whole genome shotgun (WGS) entry which is preliminary data.</text>
</comment>